<gene>
    <name evidence="1" type="ORF">QFC20_005248</name>
</gene>
<evidence type="ECO:0000313" key="1">
    <source>
        <dbReference type="EMBL" id="KAJ9101367.1"/>
    </source>
</evidence>
<proteinExistence type="predicted"/>
<name>A0ACC2VR34_9TREE</name>
<evidence type="ECO:0000313" key="2">
    <source>
        <dbReference type="Proteomes" id="UP001230649"/>
    </source>
</evidence>
<comment type="caution">
    <text evidence="1">The sequence shown here is derived from an EMBL/GenBank/DDBJ whole genome shotgun (WGS) entry which is preliminary data.</text>
</comment>
<protein>
    <submittedName>
        <fullName evidence="1">Uncharacterized protein</fullName>
    </submittedName>
</protein>
<sequence length="118" mass="13874">MYYDVWIKCILARIYLMCDMPGEAHHHAQSAFKRWNNKIEQNKSKDWSLHPGCKESHEEMVNHVVQLALEAMERIGKREKDVKEGDKGEVTEQEKEEEDLEDGDSARRISRMMKGLEL</sequence>
<dbReference type="EMBL" id="JASBWS010000070">
    <property type="protein sequence ID" value="KAJ9101367.1"/>
    <property type="molecule type" value="Genomic_DNA"/>
</dbReference>
<organism evidence="1 2">
    <name type="scientific">Naganishia adeliensis</name>
    <dbReference type="NCBI Taxonomy" id="92952"/>
    <lineage>
        <taxon>Eukaryota</taxon>
        <taxon>Fungi</taxon>
        <taxon>Dikarya</taxon>
        <taxon>Basidiomycota</taxon>
        <taxon>Agaricomycotina</taxon>
        <taxon>Tremellomycetes</taxon>
        <taxon>Filobasidiales</taxon>
        <taxon>Filobasidiaceae</taxon>
        <taxon>Naganishia</taxon>
    </lineage>
</organism>
<reference evidence="1" key="1">
    <citation type="submission" date="2023-04" db="EMBL/GenBank/DDBJ databases">
        <title>Draft Genome sequencing of Naganishia species isolated from polar environments using Oxford Nanopore Technology.</title>
        <authorList>
            <person name="Leo P."/>
            <person name="Venkateswaran K."/>
        </authorList>
    </citation>
    <scope>NUCLEOTIDE SEQUENCE</scope>
    <source>
        <strain evidence="1">MNA-CCFEE 5262</strain>
    </source>
</reference>
<accession>A0ACC2VR34</accession>
<keyword evidence="2" id="KW-1185">Reference proteome</keyword>
<dbReference type="Proteomes" id="UP001230649">
    <property type="component" value="Unassembled WGS sequence"/>
</dbReference>